<evidence type="ECO:0000313" key="2">
    <source>
        <dbReference type="Proteomes" id="UP000093903"/>
    </source>
</evidence>
<reference evidence="1 2" key="1">
    <citation type="submission" date="2016-05" db="EMBL/GenBank/DDBJ databases">
        <title>First complete genome of the cyanobacterium Cylindrospermopsis raciborskii CS505, containing a circular chromosome and a single extrachromosomal element.</title>
        <authorList>
            <person name="Fuentes J."/>
            <person name="Tamames J."/>
            <person name="Allen E."/>
            <person name="Plominski A."/>
            <person name="Vasquez M."/>
        </authorList>
    </citation>
    <scope>NUCLEOTIDE SEQUENCE [LARGE SCALE GENOMIC DNA]</scope>
    <source>
        <strain evidence="1 2">CS505</strain>
    </source>
</reference>
<dbReference type="Proteomes" id="UP000093903">
    <property type="component" value="Unassembled WGS sequence"/>
</dbReference>
<dbReference type="RefSeq" id="WP_006278976.1">
    <property type="nucleotide sequence ID" value="NZ_ACYA01000087.1"/>
</dbReference>
<sequence length="99" mass="10551">MVNSQQEASLTLILACQSATFVLGCLTLKTSIGNALAISGDVYLEDTSITTGLKVGSSYKQDGTGKELRQGPLLAVLRLCMGFYKIEKYVLIFAGIATK</sequence>
<name>A0A853MIL6_9CYAN</name>
<accession>A0A853MIL6</accession>
<proteinExistence type="predicted"/>
<dbReference type="AlphaFoldDB" id="A0A853MIL6"/>
<gene>
    <name evidence="1" type="ORF">A9P98_12030</name>
</gene>
<evidence type="ECO:0000313" key="1">
    <source>
        <dbReference type="EMBL" id="OBU76948.1"/>
    </source>
</evidence>
<comment type="caution">
    <text evidence="1">The sequence shown here is derived from an EMBL/GenBank/DDBJ whole genome shotgun (WGS) entry which is preliminary data.</text>
</comment>
<dbReference type="EMBL" id="LYXA01000001">
    <property type="protein sequence ID" value="OBU76948.1"/>
    <property type="molecule type" value="Genomic_DNA"/>
</dbReference>
<protein>
    <submittedName>
        <fullName evidence="1">Uncharacterized protein</fullName>
    </submittedName>
</protein>
<organism evidence="1 2">
    <name type="scientific">Cylindrospermopsis raciborskii CS-505</name>
    <dbReference type="NCBI Taxonomy" id="533240"/>
    <lineage>
        <taxon>Bacteria</taxon>
        <taxon>Bacillati</taxon>
        <taxon>Cyanobacteriota</taxon>
        <taxon>Cyanophyceae</taxon>
        <taxon>Nostocales</taxon>
        <taxon>Aphanizomenonaceae</taxon>
        <taxon>Cylindrospermopsis</taxon>
    </lineage>
</organism>